<evidence type="ECO:0000313" key="4">
    <source>
        <dbReference type="Proteomes" id="UP000013827"/>
    </source>
</evidence>
<dbReference type="InterPro" id="IPR036412">
    <property type="entry name" value="HAD-like_sf"/>
</dbReference>
<evidence type="ECO:0000313" key="3">
    <source>
        <dbReference type="EnsemblProtists" id="EOD25510"/>
    </source>
</evidence>
<feature type="chain" id="PRO_5044252162" evidence="2">
    <location>
        <begin position="18"/>
        <end position="330"/>
    </location>
</feature>
<feature type="signal peptide" evidence="2">
    <location>
        <begin position="1"/>
        <end position="17"/>
    </location>
</feature>
<dbReference type="PaxDb" id="2903-EOD25510"/>
<dbReference type="PANTHER" id="PTHR19288:SF90">
    <property type="entry name" value="OS08G0542600 PROTEIN"/>
    <property type="match status" value="1"/>
</dbReference>
<accession>A0A0D3JPS5</accession>
<dbReference type="eggNOG" id="ENOG502QU6A">
    <property type="taxonomic scope" value="Eukaryota"/>
</dbReference>
<keyword evidence="4" id="KW-1185">Reference proteome</keyword>
<dbReference type="RefSeq" id="XP_005777939.1">
    <property type="nucleotide sequence ID" value="XM_005777882.1"/>
</dbReference>
<evidence type="ECO:0000256" key="1">
    <source>
        <dbReference type="SAM" id="MobiDB-lite"/>
    </source>
</evidence>
<reference evidence="3" key="2">
    <citation type="submission" date="2024-10" db="UniProtKB">
        <authorList>
            <consortium name="EnsemblProtists"/>
        </authorList>
    </citation>
    <scope>IDENTIFICATION</scope>
</reference>
<dbReference type="GeneID" id="17271049"/>
<dbReference type="Proteomes" id="UP000013827">
    <property type="component" value="Unassembled WGS sequence"/>
</dbReference>
<keyword evidence="2" id="KW-0732">Signal</keyword>
<dbReference type="Pfam" id="PF13344">
    <property type="entry name" value="Hydrolase_6"/>
    <property type="match status" value="1"/>
</dbReference>
<dbReference type="PANTHER" id="PTHR19288">
    <property type="entry name" value="4-NITROPHENYLPHOSPHATASE-RELATED"/>
    <property type="match status" value="1"/>
</dbReference>
<dbReference type="Gene3D" id="3.40.50.1000">
    <property type="entry name" value="HAD superfamily/HAD-like"/>
    <property type="match status" value="2"/>
</dbReference>
<dbReference type="Pfam" id="PF13242">
    <property type="entry name" value="Hydrolase_like"/>
    <property type="match status" value="1"/>
</dbReference>
<dbReference type="HOGENOM" id="CLU_043473_2_1_1"/>
<dbReference type="GO" id="GO:0016791">
    <property type="term" value="F:phosphatase activity"/>
    <property type="evidence" value="ECO:0007669"/>
    <property type="project" value="TreeGrafter"/>
</dbReference>
<dbReference type="InterPro" id="IPR006357">
    <property type="entry name" value="HAD-SF_hydro_IIA"/>
</dbReference>
<proteinExistence type="predicted"/>
<evidence type="ECO:0000256" key="2">
    <source>
        <dbReference type="SAM" id="SignalP"/>
    </source>
</evidence>
<reference evidence="4" key="1">
    <citation type="journal article" date="2013" name="Nature">
        <title>Pan genome of the phytoplankton Emiliania underpins its global distribution.</title>
        <authorList>
            <person name="Read B.A."/>
            <person name="Kegel J."/>
            <person name="Klute M.J."/>
            <person name="Kuo A."/>
            <person name="Lefebvre S.C."/>
            <person name="Maumus F."/>
            <person name="Mayer C."/>
            <person name="Miller J."/>
            <person name="Monier A."/>
            <person name="Salamov A."/>
            <person name="Young J."/>
            <person name="Aguilar M."/>
            <person name="Claverie J.M."/>
            <person name="Frickenhaus S."/>
            <person name="Gonzalez K."/>
            <person name="Herman E.K."/>
            <person name="Lin Y.C."/>
            <person name="Napier J."/>
            <person name="Ogata H."/>
            <person name="Sarno A.F."/>
            <person name="Shmutz J."/>
            <person name="Schroeder D."/>
            <person name="de Vargas C."/>
            <person name="Verret F."/>
            <person name="von Dassow P."/>
            <person name="Valentin K."/>
            <person name="Van de Peer Y."/>
            <person name="Wheeler G."/>
            <person name="Dacks J.B."/>
            <person name="Delwiche C.F."/>
            <person name="Dyhrman S.T."/>
            <person name="Glockner G."/>
            <person name="John U."/>
            <person name="Richards T."/>
            <person name="Worden A.Z."/>
            <person name="Zhang X."/>
            <person name="Grigoriev I.V."/>
            <person name="Allen A.E."/>
            <person name="Bidle K."/>
            <person name="Borodovsky M."/>
            <person name="Bowler C."/>
            <person name="Brownlee C."/>
            <person name="Cock J.M."/>
            <person name="Elias M."/>
            <person name="Gladyshev V.N."/>
            <person name="Groth M."/>
            <person name="Guda C."/>
            <person name="Hadaegh A."/>
            <person name="Iglesias-Rodriguez M.D."/>
            <person name="Jenkins J."/>
            <person name="Jones B.M."/>
            <person name="Lawson T."/>
            <person name="Leese F."/>
            <person name="Lindquist E."/>
            <person name="Lobanov A."/>
            <person name="Lomsadze A."/>
            <person name="Malik S.B."/>
            <person name="Marsh M.E."/>
            <person name="Mackinder L."/>
            <person name="Mock T."/>
            <person name="Mueller-Roeber B."/>
            <person name="Pagarete A."/>
            <person name="Parker M."/>
            <person name="Probert I."/>
            <person name="Quesneville H."/>
            <person name="Raines C."/>
            <person name="Rensing S.A."/>
            <person name="Riano-Pachon D.M."/>
            <person name="Richier S."/>
            <person name="Rokitta S."/>
            <person name="Shiraiwa Y."/>
            <person name="Soanes D.M."/>
            <person name="van der Giezen M."/>
            <person name="Wahlund T.M."/>
            <person name="Williams B."/>
            <person name="Wilson W."/>
            <person name="Wolfe G."/>
            <person name="Wurch L.L."/>
        </authorList>
    </citation>
    <scope>NUCLEOTIDE SEQUENCE</scope>
</reference>
<sequence>MARLLLAAALATTQSSALRLVARTAAPLASSARHGEVTVIPGLSAVADRYDAILLDQFGVLHNGAEALPGAVDCYDRLSAAGVQMAVLSNTSRRRAHALSKLPTLGFDAAKLADFVCSGEQAREHLASRAGQRMLWIGWDEQFQAWDPHYLDGLDLRLADAATADFVFLQGSQTLRDGSRATPTEARQLSRTHASTHRRGVMRTGAPNDALAAALRTCAARGLPMALGGSVLYYGKPHPAAFEAALASLGVPPSRVLHVGDSLLHDVAGARAAGVDSLFVAGGIHAEALGVVPDGGGGGGASPLRAAALEALFHDFGVWPTMSAPAFVWQ</sequence>
<dbReference type="InterPro" id="IPR006439">
    <property type="entry name" value="HAD-SF_hydro_IA"/>
</dbReference>
<organism evidence="3 4">
    <name type="scientific">Emiliania huxleyi (strain CCMP1516)</name>
    <dbReference type="NCBI Taxonomy" id="280463"/>
    <lineage>
        <taxon>Eukaryota</taxon>
        <taxon>Haptista</taxon>
        <taxon>Haptophyta</taxon>
        <taxon>Prymnesiophyceae</taxon>
        <taxon>Isochrysidales</taxon>
        <taxon>Noelaerhabdaceae</taxon>
        <taxon>Emiliania</taxon>
    </lineage>
</organism>
<protein>
    <submittedName>
        <fullName evidence="3">Uncharacterized protein</fullName>
    </submittedName>
</protein>
<dbReference type="EnsemblProtists" id="EOD25510">
    <property type="protein sequence ID" value="EOD25510"/>
    <property type="gene ID" value="EMIHUDRAFT_457539"/>
</dbReference>
<dbReference type="AlphaFoldDB" id="A0A0D3JPS5"/>
<feature type="compositionally biased region" description="Polar residues" evidence="1">
    <location>
        <begin position="177"/>
        <end position="193"/>
    </location>
</feature>
<dbReference type="InterPro" id="IPR023214">
    <property type="entry name" value="HAD_sf"/>
</dbReference>
<dbReference type="SUPFAM" id="SSF56784">
    <property type="entry name" value="HAD-like"/>
    <property type="match status" value="1"/>
</dbReference>
<dbReference type="KEGG" id="ehx:EMIHUDRAFT_457539"/>
<name>A0A0D3JPS5_EMIH1</name>
<feature type="region of interest" description="Disordered" evidence="1">
    <location>
        <begin position="177"/>
        <end position="199"/>
    </location>
</feature>
<dbReference type="NCBIfam" id="TIGR01549">
    <property type="entry name" value="HAD-SF-IA-v1"/>
    <property type="match status" value="1"/>
</dbReference>
<dbReference type="GO" id="GO:0005737">
    <property type="term" value="C:cytoplasm"/>
    <property type="evidence" value="ECO:0007669"/>
    <property type="project" value="TreeGrafter"/>
</dbReference>